<keyword evidence="2" id="KW-0229">DNA integration</keyword>
<evidence type="ECO:0000256" key="2">
    <source>
        <dbReference type="ARBA" id="ARBA00022908"/>
    </source>
</evidence>
<accession>A0A2P9HMT3</accession>
<dbReference type="PANTHER" id="PTHR30349">
    <property type="entry name" value="PHAGE INTEGRASE-RELATED"/>
    <property type="match status" value="1"/>
</dbReference>
<dbReference type="SUPFAM" id="SSF56349">
    <property type="entry name" value="DNA breaking-rejoining enzymes"/>
    <property type="match status" value="1"/>
</dbReference>
<evidence type="ECO:0000313" key="6">
    <source>
        <dbReference type="EMBL" id="SPL65425.1"/>
    </source>
</evidence>
<dbReference type="GO" id="GO:0006310">
    <property type="term" value="P:DNA recombination"/>
    <property type="evidence" value="ECO:0007669"/>
    <property type="project" value="UniProtKB-KW"/>
</dbReference>
<dbReference type="GO" id="GO:0003677">
    <property type="term" value="F:DNA binding"/>
    <property type="evidence" value="ECO:0007669"/>
    <property type="project" value="UniProtKB-KW"/>
</dbReference>
<proteinExistence type="inferred from homology"/>
<keyword evidence="4" id="KW-0233">DNA recombination</keyword>
<name>A0A2P9HMT3_9HYPH</name>
<dbReference type="InterPro" id="IPR002104">
    <property type="entry name" value="Integrase_catalytic"/>
</dbReference>
<dbReference type="AlphaFoldDB" id="A0A2P9HMT3"/>
<dbReference type="EMBL" id="OOFM01000005">
    <property type="protein sequence ID" value="SPL65425.1"/>
    <property type="molecule type" value="Genomic_DNA"/>
</dbReference>
<evidence type="ECO:0000313" key="7">
    <source>
        <dbReference type="Proteomes" id="UP000246073"/>
    </source>
</evidence>
<dbReference type="InterPro" id="IPR050090">
    <property type="entry name" value="Tyrosine_recombinase_XerCD"/>
</dbReference>
<evidence type="ECO:0000256" key="1">
    <source>
        <dbReference type="ARBA" id="ARBA00008857"/>
    </source>
</evidence>
<feature type="domain" description="Tyr recombinase" evidence="5">
    <location>
        <begin position="176"/>
        <end position="350"/>
    </location>
</feature>
<sequence>MVEAAMKVEFPGLLKEAMASGHIRYRVRPKGDKTKRIRIFCEPGDDDFQRQYLIARSGDQPKPLQKASEVAKPKSIGWLVSSYMEYLEARVVAGTSSGKTLKKKRNLLNRLLTNPDRVMLIPQEKLFEMQDKMGSTPAQADAFIEAVGVMYDWAKKRKLVSSNPARGIDKVYVKGDGATPWKAADVKAFFAKHKPGSKAHVAMSVLLWTGCRVEDLTVLGRKNECVIEGVEAVRWQPSKKGSSEVTVPLLPALKTATRAPTVQGGTYVLGRGGKPFASGDSMSAMFKRWCKDADLPTLSAHGVRKGLAELLAEQGCSQYEIMAILGHSEAKTSEVYTRRVERWKLALGAMERVDVSHAWS</sequence>
<dbReference type="Gene3D" id="1.10.443.10">
    <property type="entry name" value="Intergrase catalytic core"/>
    <property type="match status" value="1"/>
</dbReference>
<dbReference type="InterPro" id="IPR013762">
    <property type="entry name" value="Integrase-like_cat_sf"/>
</dbReference>
<gene>
    <name evidence="6" type="ORF">OHAE_1292</name>
</gene>
<dbReference type="Proteomes" id="UP000246073">
    <property type="component" value="Unassembled WGS sequence"/>
</dbReference>
<dbReference type="Pfam" id="PF00589">
    <property type="entry name" value="Phage_integrase"/>
    <property type="match status" value="1"/>
</dbReference>
<dbReference type="InterPro" id="IPR011010">
    <property type="entry name" value="DNA_brk_join_enz"/>
</dbReference>
<evidence type="ECO:0000256" key="3">
    <source>
        <dbReference type="ARBA" id="ARBA00023125"/>
    </source>
</evidence>
<comment type="similarity">
    <text evidence="1">Belongs to the 'phage' integrase family.</text>
</comment>
<protein>
    <submittedName>
        <fullName evidence="6">Integrase</fullName>
    </submittedName>
</protein>
<dbReference type="PROSITE" id="PS51898">
    <property type="entry name" value="TYR_RECOMBINASE"/>
    <property type="match status" value="1"/>
</dbReference>
<organism evidence="6 7">
    <name type="scientific">Ochrobactrum soli</name>
    <dbReference type="NCBI Taxonomy" id="2448455"/>
    <lineage>
        <taxon>Bacteria</taxon>
        <taxon>Pseudomonadati</taxon>
        <taxon>Pseudomonadota</taxon>
        <taxon>Alphaproteobacteria</taxon>
        <taxon>Hyphomicrobiales</taxon>
        <taxon>Brucellaceae</taxon>
        <taxon>Brucella/Ochrobactrum group</taxon>
        <taxon>Ochrobactrum</taxon>
    </lineage>
</organism>
<dbReference type="PANTHER" id="PTHR30349:SF41">
    <property type="entry name" value="INTEGRASE_RECOMBINASE PROTEIN MJ0367-RELATED"/>
    <property type="match status" value="1"/>
</dbReference>
<keyword evidence="3" id="KW-0238">DNA-binding</keyword>
<dbReference type="GO" id="GO:0015074">
    <property type="term" value="P:DNA integration"/>
    <property type="evidence" value="ECO:0007669"/>
    <property type="project" value="UniProtKB-KW"/>
</dbReference>
<evidence type="ECO:0000259" key="5">
    <source>
        <dbReference type="PROSITE" id="PS51898"/>
    </source>
</evidence>
<reference evidence="7" key="1">
    <citation type="submission" date="2017-12" db="EMBL/GenBank/DDBJ databases">
        <authorList>
            <person name="Diaz M."/>
        </authorList>
    </citation>
    <scope>NUCLEOTIDE SEQUENCE [LARGE SCALE GENOMIC DNA]</scope>
    <source>
        <strain evidence="7">FI11154</strain>
    </source>
</reference>
<evidence type="ECO:0000256" key="4">
    <source>
        <dbReference type="ARBA" id="ARBA00023172"/>
    </source>
</evidence>